<evidence type="ECO:0000313" key="2">
    <source>
        <dbReference type="EMBL" id="MCI47834.1"/>
    </source>
</evidence>
<name>A0A392SI09_9FABA</name>
<comment type="caution">
    <text evidence="2">The sequence shown here is derived from an EMBL/GenBank/DDBJ whole genome shotgun (WGS) entry which is preliminary data.</text>
</comment>
<organism evidence="2 3">
    <name type="scientific">Trifolium medium</name>
    <dbReference type="NCBI Taxonomy" id="97028"/>
    <lineage>
        <taxon>Eukaryota</taxon>
        <taxon>Viridiplantae</taxon>
        <taxon>Streptophyta</taxon>
        <taxon>Embryophyta</taxon>
        <taxon>Tracheophyta</taxon>
        <taxon>Spermatophyta</taxon>
        <taxon>Magnoliopsida</taxon>
        <taxon>eudicotyledons</taxon>
        <taxon>Gunneridae</taxon>
        <taxon>Pentapetalae</taxon>
        <taxon>rosids</taxon>
        <taxon>fabids</taxon>
        <taxon>Fabales</taxon>
        <taxon>Fabaceae</taxon>
        <taxon>Papilionoideae</taxon>
        <taxon>50 kb inversion clade</taxon>
        <taxon>NPAAA clade</taxon>
        <taxon>Hologalegina</taxon>
        <taxon>IRL clade</taxon>
        <taxon>Trifolieae</taxon>
        <taxon>Trifolium</taxon>
    </lineage>
</organism>
<dbReference type="AlphaFoldDB" id="A0A392SI09"/>
<dbReference type="Proteomes" id="UP000265520">
    <property type="component" value="Unassembled WGS sequence"/>
</dbReference>
<sequence>MPSASNNRVDGDQDTVVPSPPR</sequence>
<feature type="non-terminal residue" evidence="2">
    <location>
        <position position="22"/>
    </location>
</feature>
<evidence type="ECO:0000313" key="3">
    <source>
        <dbReference type="Proteomes" id="UP000265520"/>
    </source>
</evidence>
<dbReference type="EMBL" id="LXQA010377689">
    <property type="protein sequence ID" value="MCI47834.1"/>
    <property type="molecule type" value="Genomic_DNA"/>
</dbReference>
<keyword evidence="3" id="KW-1185">Reference proteome</keyword>
<evidence type="ECO:0000256" key="1">
    <source>
        <dbReference type="SAM" id="MobiDB-lite"/>
    </source>
</evidence>
<accession>A0A392SI09</accession>
<proteinExistence type="predicted"/>
<protein>
    <submittedName>
        <fullName evidence="2">Uncharacterized protein</fullName>
    </submittedName>
</protein>
<feature type="region of interest" description="Disordered" evidence="1">
    <location>
        <begin position="1"/>
        <end position="22"/>
    </location>
</feature>
<reference evidence="2 3" key="1">
    <citation type="journal article" date="2018" name="Front. Plant Sci.">
        <title>Red Clover (Trifolium pratense) and Zigzag Clover (T. medium) - A Picture of Genomic Similarities and Differences.</title>
        <authorList>
            <person name="Dluhosova J."/>
            <person name="Istvanek J."/>
            <person name="Nedelnik J."/>
            <person name="Repkova J."/>
        </authorList>
    </citation>
    <scope>NUCLEOTIDE SEQUENCE [LARGE SCALE GENOMIC DNA]</scope>
    <source>
        <strain evidence="3">cv. 10/8</strain>
        <tissue evidence="2">Leaf</tissue>
    </source>
</reference>